<dbReference type="Gene3D" id="2.60.120.330">
    <property type="entry name" value="B-lactam Antibiotic, Isopenicillin N Synthase, Chain"/>
    <property type="match status" value="1"/>
</dbReference>
<evidence type="ECO:0000256" key="3">
    <source>
        <dbReference type="ARBA" id="ARBA00023004"/>
    </source>
</evidence>
<evidence type="ECO:0000256" key="2">
    <source>
        <dbReference type="ARBA" id="ARBA00023002"/>
    </source>
</evidence>
<accession>A0AAV0QAS3</accession>
<sequence length="187" mass="20650">MSLHSAVTTSEEVTDFVVHKANGLKGLVDSGLATTLPPQYIQPLAERLESIKISTSASIPIIDVSNLDDPSVQDSIFEAASKWGFFQIVNHGIPSQVLAKVIDAAHGFYGQSSSLSVSDTVFYGTSFSPQAEQVLEWKDFLMFQDQVLDYVRSSEPVMKKLVEVLLKKIGVNEMNKERERCLMGLPR</sequence>
<keyword evidence="2" id="KW-0560">Oxidoreductase</keyword>
<dbReference type="SUPFAM" id="SSF51197">
    <property type="entry name" value="Clavaminate synthase-like"/>
    <property type="match status" value="1"/>
</dbReference>
<dbReference type="AlphaFoldDB" id="A0AAV0QAS3"/>
<gene>
    <name evidence="5" type="ORF">LITE_LOCUS42349</name>
</gene>
<dbReference type="PANTHER" id="PTHR10209:SF591">
    <property type="entry name" value="2OG-FE(II) OXYGENASE FAMILY OXIDOREDUCTASE"/>
    <property type="match status" value="1"/>
</dbReference>
<name>A0AAV0QAS3_9ROSI</name>
<keyword evidence="6" id="KW-1185">Reference proteome</keyword>
<feature type="non-terminal residue" evidence="5">
    <location>
        <position position="187"/>
    </location>
</feature>
<dbReference type="PANTHER" id="PTHR10209">
    <property type="entry name" value="OXIDOREDUCTASE, 2OG-FE II OXYGENASE FAMILY PROTEIN"/>
    <property type="match status" value="1"/>
</dbReference>
<dbReference type="InterPro" id="IPR027443">
    <property type="entry name" value="IPNS-like_sf"/>
</dbReference>
<keyword evidence="3" id="KW-0408">Iron</keyword>
<proteinExistence type="predicted"/>
<dbReference type="Pfam" id="PF14226">
    <property type="entry name" value="DIOX_N"/>
    <property type="match status" value="1"/>
</dbReference>
<evidence type="ECO:0000313" key="6">
    <source>
        <dbReference type="Proteomes" id="UP001154282"/>
    </source>
</evidence>
<keyword evidence="1" id="KW-0479">Metal-binding</keyword>
<comment type="caution">
    <text evidence="5">The sequence shown here is derived from an EMBL/GenBank/DDBJ whole genome shotgun (WGS) entry which is preliminary data.</text>
</comment>
<feature type="domain" description="Non-haem dioxygenase N-terminal" evidence="4">
    <location>
        <begin position="59"/>
        <end position="146"/>
    </location>
</feature>
<evidence type="ECO:0000259" key="4">
    <source>
        <dbReference type="Pfam" id="PF14226"/>
    </source>
</evidence>
<dbReference type="EMBL" id="CAMGYJ010000009">
    <property type="protein sequence ID" value="CAI0542060.1"/>
    <property type="molecule type" value="Genomic_DNA"/>
</dbReference>
<reference evidence="5" key="1">
    <citation type="submission" date="2022-08" db="EMBL/GenBank/DDBJ databases">
        <authorList>
            <person name="Gutierrez-Valencia J."/>
        </authorList>
    </citation>
    <scope>NUCLEOTIDE SEQUENCE</scope>
</reference>
<evidence type="ECO:0000256" key="1">
    <source>
        <dbReference type="ARBA" id="ARBA00022723"/>
    </source>
</evidence>
<dbReference type="GO" id="GO:0046872">
    <property type="term" value="F:metal ion binding"/>
    <property type="evidence" value="ECO:0007669"/>
    <property type="project" value="UniProtKB-KW"/>
</dbReference>
<dbReference type="GO" id="GO:0016491">
    <property type="term" value="F:oxidoreductase activity"/>
    <property type="evidence" value="ECO:0007669"/>
    <property type="project" value="UniProtKB-KW"/>
</dbReference>
<organism evidence="5 6">
    <name type="scientific">Linum tenue</name>
    <dbReference type="NCBI Taxonomy" id="586396"/>
    <lineage>
        <taxon>Eukaryota</taxon>
        <taxon>Viridiplantae</taxon>
        <taxon>Streptophyta</taxon>
        <taxon>Embryophyta</taxon>
        <taxon>Tracheophyta</taxon>
        <taxon>Spermatophyta</taxon>
        <taxon>Magnoliopsida</taxon>
        <taxon>eudicotyledons</taxon>
        <taxon>Gunneridae</taxon>
        <taxon>Pentapetalae</taxon>
        <taxon>rosids</taxon>
        <taxon>fabids</taxon>
        <taxon>Malpighiales</taxon>
        <taxon>Linaceae</taxon>
        <taxon>Linum</taxon>
    </lineage>
</organism>
<evidence type="ECO:0000313" key="5">
    <source>
        <dbReference type="EMBL" id="CAI0542060.1"/>
    </source>
</evidence>
<dbReference type="InterPro" id="IPR026992">
    <property type="entry name" value="DIOX_N"/>
</dbReference>
<protein>
    <recommendedName>
        <fullName evidence="4">Non-haem dioxygenase N-terminal domain-containing protein</fullName>
    </recommendedName>
</protein>
<dbReference type="Proteomes" id="UP001154282">
    <property type="component" value="Unassembled WGS sequence"/>
</dbReference>